<organism evidence="1">
    <name type="scientific">Caldicellulosiruptor owensensis</name>
    <dbReference type="NCBI Taxonomy" id="55205"/>
    <lineage>
        <taxon>Bacteria</taxon>
        <taxon>Bacillati</taxon>
        <taxon>Bacillota</taxon>
        <taxon>Bacillota incertae sedis</taxon>
        <taxon>Caldicellulosiruptorales</taxon>
        <taxon>Caldicellulosiruptoraceae</taxon>
        <taxon>Caldicellulosiruptor</taxon>
    </lineage>
</organism>
<sequence length="116" mass="13476">MLKYNGQKLTSLKELSLIELANFQRELSILIGKISFYKEYGIFPETQKGKLEFDVERFKTLEKKQQQDILNKLQLLYQLIDIITIQLSNIAKDFARIEEILCLVSPPVEPAEKKTA</sequence>
<comment type="caution">
    <text evidence="1">The sequence shown here is derived from an EMBL/GenBank/DDBJ whole genome shotgun (WGS) entry which is preliminary data.</text>
</comment>
<reference evidence="1" key="1">
    <citation type="journal article" date="2020" name="mSystems">
        <title>Genome- and Community-Level Interaction Insights into Carbon Utilization and Element Cycling Functions of Hydrothermarchaeota in Hydrothermal Sediment.</title>
        <authorList>
            <person name="Zhou Z."/>
            <person name="Liu Y."/>
            <person name="Xu W."/>
            <person name="Pan J."/>
            <person name="Luo Z.H."/>
            <person name="Li M."/>
        </authorList>
    </citation>
    <scope>NUCLEOTIDE SEQUENCE [LARGE SCALE GENOMIC DNA]</scope>
    <source>
        <strain evidence="1">SpSt-102</strain>
    </source>
</reference>
<gene>
    <name evidence="1" type="ORF">ENL71_05335</name>
</gene>
<dbReference type="EMBL" id="DRUZ01000067">
    <property type="protein sequence ID" value="HHS01935.1"/>
    <property type="molecule type" value="Genomic_DNA"/>
</dbReference>
<dbReference type="AlphaFoldDB" id="A0A7C5Z493"/>
<accession>A0A7C5Z493</accession>
<evidence type="ECO:0000313" key="1">
    <source>
        <dbReference type="EMBL" id="HHS01935.1"/>
    </source>
</evidence>
<name>A0A7C5Z493_9FIRM</name>
<protein>
    <submittedName>
        <fullName evidence="1">Uncharacterized protein</fullName>
    </submittedName>
</protein>
<proteinExistence type="predicted"/>